<evidence type="ECO:0000259" key="1">
    <source>
        <dbReference type="SMART" id="SM00966"/>
    </source>
</evidence>
<evidence type="ECO:0000313" key="2">
    <source>
        <dbReference type="EMBL" id="RUR71875.1"/>
    </source>
</evidence>
<dbReference type="InterPro" id="IPR037914">
    <property type="entry name" value="SpoVT-AbrB_sf"/>
</dbReference>
<dbReference type="Gene3D" id="2.10.260.10">
    <property type="match status" value="1"/>
</dbReference>
<dbReference type="OrthoDB" id="9795766at2"/>
<dbReference type="SMART" id="SM00966">
    <property type="entry name" value="SpoVT_AbrB"/>
    <property type="match status" value="1"/>
</dbReference>
<sequence>MPNKAALVAVEQKVQEWGNGLAVRITSPVAKAAHFKLGQPVVVEVVEDGILLRRLGEPKLSLSQMLKKFDPAVHGGEAMAFAPIGVEAGASSAHEVA</sequence>
<dbReference type="AlphaFoldDB" id="A0A433MVE3"/>
<proteinExistence type="predicted"/>
<feature type="domain" description="SpoVT-AbrB" evidence="1">
    <location>
        <begin position="15"/>
        <end position="60"/>
    </location>
</feature>
<dbReference type="InterPro" id="IPR007159">
    <property type="entry name" value="SpoVT-AbrB_dom"/>
</dbReference>
<dbReference type="Proteomes" id="UP000281118">
    <property type="component" value="Unassembled WGS sequence"/>
</dbReference>
<dbReference type="GO" id="GO:0003677">
    <property type="term" value="F:DNA binding"/>
    <property type="evidence" value="ECO:0007669"/>
    <property type="project" value="InterPro"/>
</dbReference>
<gene>
    <name evidence="2" type="ORF">EJP67_32995</name>
</gene>
<organism evidence="2 3">
    <name type="scientific">Variovorax guangxiensis</name>
    <dbReference type="NCBI Taxonomy" id="1775474"/>
    <lineage>
        <taxon>Bacteria</taxon>
        <taxon>Pseudomonadati</taxon>
        <taxon>Pseudomonadota</taxon>
        <taxon>Betaproteobacteria</taxon>
        <taxon>Burkholderiales</taxon>
        <taxon>Comamonadaceae</taxon>
        <taxon>Variovorax</taxon>
    </lineage>
</organism>
<comment type="caution">
    <text evidence="2">The sequence shown here is derived from an EMBL/GenBank/DDBJ whole genome shotgun (WGS) entry which is preliminary data.</text>
</comment>
<protein>
    <submittedName>
        <fullName evidence="2">PbsX family transcriptional regulator</fullName>
    </submittedName>
</protein>
<dbReference type="SUPFAM" id="SSF89447">
    <property type="entry name" value="AbrB/MazE/MraZ-like"/>
    <property type="match status" value="1"/>
</dbReference>
<accession>A0A433MVE3</accession>
<dbReference type="RefSeq" id="WP_126025927.1">
    <property type="nucleotide sequence ID" value="NZ_RXFT01000026.1"/>
</dbReference>
<name>A0A433MVE3_9BURK</name>
<dbReference type="EMBL" id="RXFT01000026">
    <property type="protein sequence ID" value="RUR71875.1"/>
    <property type="molecule type" value="Genomic_DNA"/>
</dbReference>
<evidence type="ECO:0000313" key="3">
    <source>
        <dbReference type="Proteomes" id="UP000281118"/>
    </source>
</evidence>
<reference evidence="2 3" key="1">
    <citation type="submission" date="2018-12" db="EMBL/GenBank/DDBJ databases">
        <title>The genome sequences of Variovorax guangxiensis DSM 27352.</title>
        <authorList>
            <person name="Gao J."/>
            <person name="Sun J."/>
        </authorList>
    </citation>
    <scope>NUCLEOTIDE SEQUENCE [LARGE SCALE GENOMIC DNA]</scope>
    <source>
        <strain evidence="2 3">DSM 27352</strain>
    </source>
</reference>